<dbReference type="RefSeq" id="XP_040692835.1">
    <property type="nucleotide sequence ID" value="XM_040832686.1"/>
</dbReference>
<feature type="region of interest" description="Disordered" evidence="1">
    <location>
        <begin position="1"/>
        <end position="252"/>
    </location>
</feature>
<dbReference type="GeneID" id="63748534"/>
<feature type="compositionally biased region" description="Pro residues" evidence="1">
    <location>
        <begin position="1"/>
        <end position="16"/>
    </location>
</feature>
<dbReference type="AlphaFoldDB" id="A0A1L9RW49"/>
<reference evidence="3" key="1">
    <citation type="journal article" date="2017" name="Genome Biol.">
        <title>Comparative genomics reveals high biological diversity and specific adaptations in the industrially and medically important fungal genus Aspergillus.</title>
        <authorList>
            <person name="de Vries R.P."/>
            <person name="Riley R."/>
            <person name="Wiebenga A."/>
            <person name="Aguilar-Osorio G."/>
            <person name="Amillis S."/>
            <person name="Uchima C.A."/>
            <person name="Anderluh G."/>
            <person name="Asadollahi M."/>
            <person name="Askin M."/>
            <person name="Barry K."/>
            <person name="Battaglia E."/>
            <person name="Bayram O."/>
            <person name="Benocci T."/>
            <person name="Braus-Stromeyer S.A."/>
            <person name="Caldana C."/>
            <person name="Canovas D."/>
            <person name="Cerqueira G.C."/>
            <person name="Chen F."/>
            <person name="Chen W."/>
            <person name="Choi C."/>
            <person name="Clum A."/>
            <person name="Dos Santos R.A."/>
            <person name="Damasio A.R."/>
            <person name="Diallinas G."/>
            <person name="Emri T."/>
            <person name="Fekete E."/>
            <person name="Flipphi M."/>
            <person name="Freyberg S."/>
            <person name="Gallo A."/>
            <person name="Gournas C."/>
            <person name="Habgood R."/>
            <person name="Hainaut M."/>
            <person name="Harispe M.L."/>
            <person name="Henrissat B."/>
            <person name="Hilden K.S."/>
            <person name="Hope R."/>
            <person name="Hossain A."/>
            <person name="Karabika E."/>
            <person name="Karaffa L."/>
            <person name="Karanyi Z."/>
            <person name="Krasevec N."/>
            <person name="Kuo A."/>
            <person name="Kusch H."/>
            <person name="LaButti K."/>
            <person name="Lagendijk E.L."/>
            <person name="Lapidus A."/>
            <person name="Levasseur A."/>
            <person name="Lindquist E."/>
            <person name="Lipzen A."/>
            <person name="Logrieco A.F."/>
            <person name="MacCabe A."/>
            <person name="Maekelae M.R."/>
            <person name="Malavazi I."/>
            <person name="Melin P."/>
            <person name="Meyer V."/>
            <person name="Mielnichuk N."/>
            <person name="Miskei M."/>
            <person name="Molnar A.P."/>
            <person name="Mule G."/>
            <person name="Ngan C.Y."/>
            <person name="Orejas M."/>
            <person name="Orosz E."/>
            <person name="Ouedraogo J.P."/>
            <person name="Overkamp K.M."/>
            <person name="Park H.-S."/>
            <person name="Perrone G."/>
            <person name="Piumi F."/>
            <person name="Punt P.J."/>
            <person name="Ram A.F."/>
            <person name="Ramon A."/>
            <person name="Rauscher S."/>
            <person name="Record E."/>
            <person name="Riano-Pachon D.M."/>
            <person name="Robert V."/>
            <person name="Roehrig J."/>
            <person name="Ruller R."/>
            <person name="Salamov A."/>
            <person name="Salih N.S."/>
            <person name="Samson R.A."/>
            <person name="Sandor E."/>
            <person name="Sanguinetti M."/>
            <person name="Schuetze T."/>
            <person name="Sepcic K."/>
            <person name="Shelest E."/>
            <person name="Sherlock G."/>
            <person name="Sophianopoulou V."/>
            <person name="Squina F.M."/>
            <person name="Sun H."/>
            <person name="Susca A."/>
            <person name="Todd R.B."/>
            <person name="Tsang A."/>
            <person name="Unkles S.E."/>
            <person name="van de Wiele N."/>
            <person name="van Rossen-Uffink D."/>
            <person name="Oliveira J.V."/>
            <person name="Vesth T.C."/>
            <person name="Visser J."/>
            <person name="Yu J.-H."/>
            <person name="Zhou M."/>
            <person name="Andersen M.R."/>
            <person name="Archer D.B."/>
            <person name="Baker S.E."/>
            <person name="Benoit I."/>
            <person name="Brakhage A.A."/>
            <person name="Braus G.H."/>
            <person name="Fischer R."/>
            <person name="Frisvad J.C."/>
            <person name="Goldman G.H."/>
            <person name="Houbraken J."/>
            <person name="Oakley B."/>
            <person name="Pocsi I."/>
            <person name="Scazzocchio C."/>
            <person name="Seiboth B."/>
            <person name="vanKuyk P.A."/>
            <person name="Wortman J."/>
            <person name="Dyer P.S."/>
            <person name="Grigoriev I.V."/>
        </authorList>
    </citation>
    <scope>NUCLEOTIDE SEQUENCE [LARGE SCALE GENOMIC DNA]</scope>
    <source>
        <strain evidence="3">DTO 134E9</strain>
    </source>
</reference>
<proteinExistence type="predicted"/>
<gene>
    <name evidence="2" type="ORF">ASPWEDRAFT_25013</name>
</gene>
<evidence type="ECO:0000313" key="3">
    <source>
        <dbReference type="Proteomes" id="UP000184383"/>
    </source>
</evidence>
<protein>
    <submittedName>
        <fullName evidence="2">Uncharacterized protein</fullName>
    </submittedName>
</protein>
<dbReference type="EMBL" id="KV878210">
    <property type="protein sequence ID" value="OJJ39159.1"/>
    <property type="molecule type" value="Genomic_DNA"/>
</dbReference>
<feature type="compositionally biased region" description="Polar residues" evidence="1">
    <location>
        <begin position="301"/>
        <end position="314"/>
    </location>
</feature>
<feature type="compositionally biased region" description="Basic and acidic residues" evidence="1">
    <location>
        <begin position="242"/>
        <end position="252"/>
    </location>
</feature>
<name>A0A1L9RW49_ASPWE</name>
<keyword evidence="3" id="KW-1185">Reference proteome</keyword>
<dbReference type="VEuPathDB" id="FungiDB:ASPWEDRAFT_25013"/>
<accession>A0A1L9RW49</accession>
<feature type="compositionally biased region" description="Polar residues" evidence="1">
    <location>
        <begin position="185"/>
        <end position="202"/>
    </location>
</feature>
<organism evidence="2 3">
    <name type="scientific">Aspergillus wentii DTO 134E9</name>
    <dbReference type="NCBI Taxonomy" id="1073089"/>
    <lineage>
        <taxon>Eukaryota</taxon>
        <taxon>Fungi</taxon>
        <taxon>Dikarya</taxon>
        <taxon>Ascomycota</taxon>
        <taxon>Pezizomycotina</taxon>
        <taxon>Eurotiomycetes</taxon>
        <taxon>Eurotiomycetidae</taxon>
        <taxon>Eurotiales</taxon>
        <taxon>Aspergillaceae</taxon>
        <taxon>Aspergillus</taxon>
        <taxon>Aspergillus subgen. Cremei</taxon>
    </lineage>
</organism>
<dbReference type="OrthoDB" id="5398515at2759"/>
<evidence type="ECO:0000313" key="2">
    <source>
        <dbReference type="EMBL" id="OJJ39159.1"/>
    </source>
</evidence>
<dbReference type="Proteomes" id="UP000184383">
    <property type="component" value="Unassembled WGS sequence"/>
</dbReference>
<evidence type="ECO:0000256" key="1">
    <source>
        <dbReference type="SAM" id="MobiDB-lite"/>
    </source>
</evidence>
<sequence length="467" mass="50878">MATTPPPSTLRIPPTPRHGAGYDQYEPYSTRHSARLASQRASKDSRTTPEPSFPASHSRAAPPKSAREQRDPEFEALSPPGSIHNSPRKKQSGRSRGFVATHSLGNTAGLDSADPFSTTEPSHTQQPSLSALRTTMTDGMLPTPAKTPKKKAVGDAGSTARVLFPPSSLSGRTKKPKKHLGFSLDSFSDDPSQNQSSIQIYTDSRDRIPEVDESESNPFYKKTTEVEPPVPAAPRVSRRRKVGESKRDKEVDDAVKRDDGMFYVFRGKKTFRKFTEDTHDDAEDDDDDLGLLAARPDLIDSSVTSSIRPLTRSSIKPRVLFPSASDRRHQSQHLSDVDEEAATDIEEHLLPKDAEDSEVEPAPETDMLQRPVTPPLKSEFATPSSPGATIRSLRPRAKRDAAEHESTPIASETKKKRASPFDGWLRKKPVPAVAGSSKAKKRDAEAIGSPGGPATKKTRASRAAASS</sequence>
<feature type="compositionally biased region" description="Basic and acidic residues" evidence="1">
    <location>
        <begin position="345"/>
        <end position="354"/>
    </location>
</feature>
<feature type="region of interest" description="Disordered" evidence="1">
    <location>
        <begin position="294"/>
        <end position="467"/>
    </location>
</feature>
<feature type="compositionally biased region" description="Polar residues" evidence="1">
    <location>
        <begin position="115"/>
        <end position="137"/>
    </location>
</feature>